<name>G3FFP8_BPVC8</name>
<dbReference type="GeneID" id="24366423"/>
<organismHost>
    <name type="scientific">Vibrio cholerae</name>
    <dbReference type="NCBI Taxonomy" id="666"/>
</organismHost>
<protein>
    <submittedName>
        <fullName evidence="1">Uncharacterized protein</fullName>
    </submittedName>
</protein>
<dbReference type="KEGG" id="vg:24366423"/>
<evidence type="ECO:0000313" key="2">
    <source>
        <dbReference type="Proteomes" id="UP000008906"/>
    </source>
</evidence>
<organism evidence="1 2">
    <name type="scientific">Vibrio phage phiVC8</name>
    <dbReference type="NCBI Taxonomy" id="1076759"/>
    <lineage>
        <taxon>Viruses</taxon>
        <taxon>Duplodnaviria</taxon>
        <taxon>Heunggongvirae</taxon>
        <taxon>Uroviricota</taxon>
        <taxon>Caudoviricetes</taxon>
        <taxon>Enhodamvirus</taxon>
        <taxon>Enhodamvirus VC8</taxon>
    </lineage>
</organism>
<dbReference type="Proteomes" id="UP000008906">
    <property type="component" value="Segment"/>
</dbReference>
<dbReference type="RefSeq" id="YP_009140168.1">
    <property type="nucleotide sequence ID" value="NC_027118.1"/>
</dbReference>
<sequence>MGVDVDTLLKEPIMANKDMRRLVTKTMSHLVAFAMDVKCKYGDKYKVSIEIHPTYNSIWVWASVRSEEPTDDGIDKYVSLDPHVVGGLDWQPISFGENMVAKAEEVMAKIRLRIYQRER</sequence>
<dbReference type="OrthoDB" id="21848at10239"/>
<keyword evidence="2" id="KW-1185">Reference proteome</keyword>
<gene>
    <name evidence="1" type="ORF">phiVC8_p39</name>
</gene>
<evidence type="ECO:0000313" key="1">
    <source>
        <dbReference type="EMBL" id="AEM62936.1"/>
    </source>
</evidence>
<accession>G3FFP8</accession>
<proteinExistence type="predicted"/>
<dbReference type="EMBL" id="JF712866">
    <property type="protein sequence ID" value="AEM62936.1"/>
    <property type="molecule type" value="Genomic_DNA"/>
</dbReference>
<reference evidence="1 2" key="2">
    <citation type="journal article" date="2016" name="Virol. J.">
        <title>Genetic characterization of OVC8 lytic phage for Vibrio cholerae O1.</title>
        <authorList>
            <person name="Solis-Sanchez A."/>
            <person name="Hernandez-Chinas U."/>
            <person name="Navarro-Ocana A."/>
            <person name="De la Mora J."/>
            <person name="Xicohtencatl-Cortes J."/>
            <person name="Eslava-Campos C."/>
        </authorList>
    </citation>
    <scope>NUCLEOTIDE SEQUENCE [LARGE SCALE GENOMIC DNA]</scope>
</reference>
<reference evidence="2" key="1">
    <citation type="submission" date="2014-05" db="EMBL/GenBank/DDBJ databases">
        <title>Complete genomic sequence of phiVC8, a lytic bacteriophage specific for Vibrio cholerae O1.</title>
        <authorList>
            <person name="Solis-Sanchez A."/>
            <person name="Collado-Torres L."/>
            <person name="Gonzalez-Pedrajo B."/>
            <person name="Mendoza-Hernandez G."/>
            <person name="Eslava-Campos C."/>
        </authorList>
    </citation>
    <scope>NUCLEOTIDE SEQUENCE [LARGE SCALE GENOMIC DNA]</scope>
</reference>